<keyword evidence="2" id="KW-0285">Flavoprotein</keyword>
<comment type="similarity">
    <text evidence="1">Belongs to the class-I pyridine nucleotide-disulfide oxidoreductase family.</text>
</comment>
<gene>
    <name evidence="9" type="ORF">NA56DRAFT_603195</name>
</gene>
<dbReference type="OrthoDB" id="361797at2759"/>
<keyword evidence="5" id="KW-0520">NAD</keyword>
<evidence type="ECO:0000259" key="7">
    <source>
        <dbReference type="Pfam" id="PF02852"/>
    </source>
</evidence>
<dbReference type="PRINTS" id="PR00411">
    <property type="entry name" value="PNDRDTASEI"/>
</dbReference>
<dbReference type="AlphaFoldDB" id="A0A2J6PZ26"/>
<dbReference type="Gene3D" id="3.50.50.60">
    <property type="entry name" value="FAD/NAD(P)-binding domain"/>
    <property type="match status" value="2"/>
</dbReference>
<evidence type="ECO:0000256" key="3">
    <source>
        <dbReference type="ARBA" id="ARBA00022827"/>
    </source>
</evidence>
<evidence type="ECO:0000256" key="2">
    <source>
        <dbReference type="ARBA" id="ARBA00022630"/>
    </source>
</evidence>
<evidence type="ECO:0000256" key="4">
    <source>
        <dbReference type="PIRSR" id="PIRSR000350-2"/>
    </source>
</evidence>
<accession>A0A2J6PZ26</accession>
<protein>
    <submittedName>
        <fullName evidence="9">Mercuric reductase</fullName>
    </submittedName>
</protein>
<evidence type="ECO:0000256" key="6">
    <source>
        <dbReference type="PIRSR" id="PIRSR000350-4"/>
    </source>
</evidence>
<dbReference type="SUPFAM" id="SSF51905">
    <property type="entry name" value="FAD/NAD(P)-binding domain"/>
    <property type="match status" value="1"/>
</dbReference>
<evidence type="ECO:0000313" key="9">
    <source>
        <dbReference type="EMBL" id="PMD19214.1"/>
    </source>
</evidence>
<reference evidence="9 10" key="1">
    <citation type="submission" date="2016-05" db="EMBL/GenBank/DDBJ databases">
        <title>A degradative enzymes factory behind the ericoid mycorrhizal symbiosis.</title>
        <authorList>
            <consortium name="DOE Joint Genome Institute"/>
            <person name="Martino E."/>
            <person name="Morin E."/>
            <person name="Grelet G."/>
            <person name="Kuo A."/>
            <person name="Kohler A."/>
            <person name="Daghino S."/>
            <person name="Barry K."/>
            <person name="Choi C."/>
            <person name="Cichocki N."/>
            <person name="Clum A."/>
            <person name="Copeland A."/>
            <person name="Hainaut M."/>
            <person name="Haridas S."/>
            <person name="Labutti K."/>
            <person name="Lindquist E."/>
            <person name="Lipzen A."/>
            <person name="Khouja H.-R."/>
            <person name="Murat C."/>
            <person name="Ohm R."/>
            <person name="Olson A."/>
            <person name="Spatafora J."/>
            <person name="Veneault-Fourrey C."/>
            <person name="Henrissat B."/>
            <person name="Grigoriev I."/>
            <person name="Martin F."/>
            <person name="Perotto S."/>
        </authorList>
    </citation>
    <scope>NUCLEOTIDE SEQUENCE [LARGE SCALE GENOMIC DNA]</scope>
    <source>
        <strain evidence="9 10">UAMH 7357</strain>
    </source>
</reference>
<dbReference type="PANTHER" id="PTHR43014">
    <property type="entry name" value="MERCURIC REDUCTASE"/>
    <property type="match status" value="1"/>
</dbReference>
<keyword evidence="3 5" id="KW-0274">FAD</keyword>
<proteinExistence type="inferred from homology"/>
<name>A0A2J6PZ26_9HELO</name>
<dbReference type="InterPro" id="IPR016156">
    <property type="entry name" value="FAD/NAD-linked_Rdtase_dimer_sf"/>
</dbReference>
<feature type="domain" description="FAD/NAD(P)-binding" evidence="8">
    <location>
        <begin position="46"/>
        <end position="370"/>
    </location>
</feature>
<dbReference type="SUPFAM" id="SSF55424">
    <property type="entry name" value="FAD/NAD-linked reductases, dimerisation (C-terminal) domain"/>
    <property type="match status" value="1"/>
</dbReference>
<dbReference type="Proteomes" id="UP000235672">
    <property type="component" value="Unassembled WGS sequence"/>
</dbReference>
<feature type="binding site" evidence="5">
    <location>
        <begin position="230"/>
        <end position="237"/>
    </location>
    <ligand>
        <name>NAD(+)</name>
        <dbReference type="ChEBI" id="CHEBI:57540"/>
    </ligand>
</feature>
<feature type="domain" description="Pyridine nucleotide-disulphide oxidoreductase dimerisation" evidence="7">
    <location>
        <begin position="400"/>
        <end position="508"/>
    </location>
</feature>
<keyword evidence="5" id="KW-0547">Nucleotide-binding</keyword>
<comment type="cofactor">
    <cofactor evidence="5">
        <name>FAD</name>
        <dbReference type="ChEBI" id="CHEBI:57692"/>
    </cofactor>
    <text evidence="5">Binds 1 FAD per subunit.</text>
</comment>
<dbReference type="Pfam" id="PF02852">
    <property type="entry name" value="Pyr_redox_dim"/>
    <property type="match status" value="1"/>
</dbReference>
<dbReference type="InterPro" id="IPR023753">
    <property type="entry name" value="FAD/NAD-binding_dom"/>
</dbReference>
<feature type="disulfide bond" description="Redox-active" evidence="6">
    <location>
        <begin position="83"/>
        <end position="88"/>
    </location>
</feature>
<dbReference type="EMBL" id="KZ613490">
    <property type="protein sequence ID" value="PMD19214.1"/>
    <property type="molecule type" value="Genomic_DNA"/>
</dbReference>
<dbReference type="InterPro" id="IPR001100">
    <property type="entry name" value="Pyr_nuc-diS_OxRdtase"/>
</dbReference>
<evidence type="ECO:0000256" key="1">
    <source>
        <dbReference type="ARBA" id="ARBA00007532"/>
    </source>
</evidence>
<dbReference type="Gene3D" id="3.30.390.30">
    <property type="match status" value="1"/>
</dbReference>
<feature type="active site" description="Proton acceptor" evidence="4">
    <location>
        <position position="500"/>
    </location>
</feature>
<dbReference type="PANTHER" id="PTHR43014:SF2">
    <property type="entry name" value="MERCURIC REDUCTASE"/>
    <property type="match status" value="1"/>
</dbReference>
<evidence type="ECO:0000259" key="8">
    <source>
        <dbReference type="Pfam" id="PF07992"/>
    </source>
</evidence>
<feature type="non-terminal residue" evidence="9">
    <location>
        <position position="514"/>
    </location>
</feature>
<feature type="binding site" evidence="5">
    <location>
        <position position="320"/>
    </location>
    <ligand>
        <name>NAD(+)</name>
        <dbReference type="ChEBI" id="CHEBI:57540"/>
    </ligand>
</feature>
<dbReference type="InterPro" id="IPR036188">
    <property type="entry name" value="FAD/NAD-bd_sf"/>
</dbReference>
<dbReference type="STRING" id="1745343.A0A2J6PZ26"/>
<dbReference type="GO" id="GO:0003955">
    <property type="term" value="F:NAD(P)H dehydrogenase (quinone) activity"/>
    <property type="evidence" value="ECO:0007669"/>
    <property type="project" value="TreeGrafter"/>
</dbReference>
<dbReference type="InterPro" id="IPR004099">
    <property type="entry name" value="Pyr_nucl-diS_OxRdtase_dimer"/>
</dbReference>
<feature type="binding site" evidence="5">
    <location>
        <position position="361"/>
    </location>
    <ligand>
        <name>FAD</name>
        <dbReference type="ChEBI" id="CHEBI:57692"/>
    </ligand>
</feature>
<evidence type="ECO:0000313" key="10">
    <source>
        <dbReference type="Proteomes" id="UP000235672"/>
    </source>
</evidence>
<keyword evidence="10" id="KW-1185">Reference proteome</keyword>
<dbReference type="PRINTS" id="PR00368">
    <property type="entry name" value="FADPNR"/>
</dbReference>
<sequence length="514" mass="55935">MPLTLRHHLLRVTRSCTRSVPRTSSSSHSVSHRSLHIMSAPATSLYDAVVIGSGQAGTPLASAFANAGQKTLLIERSHIAGCCVNEGCTPTKTMIASGRAAYLARRGQDYGVHTTDAKGANQVWIDMQKVRQRKRDIVDSFRGGSEKRLKDAGVEVLMGEASFVAAMELRVKLDDGSEKRVEGKKIFINVGERPAPPSFPGVDKLEKEQVLDSTTIQELGAVPERLVVIGGGYVGVEFAQLMSRLGAHVTVVQRGKQLLPREDPEVAETLREILEEDGLDIRLGSEITGAEPVNGDKFTLKIRTEHEDNITGTHILFAAGRVPNTESLNLKSAGIAMDKRGYIVADEFLATSAKSVYVLGDVKGPPAFTHISYDDFRIIKRNLIDSSEQLNKLSTKDRLVPYVVYTDPQLGHVGFHEREARTTFPGRAIRTAKMPMAYVARALETDESRGLMKAVVDGDSGQILGFTCLGIEGGEVMAVVQTAMMGGVTYQQLQNAVWAHPSLAESLNNLWGFL</sequence>
<feature type="binding site" evidence="5">
    <location>
        <position position="92"/>
    </location>
    <ligand>
        <name>FAD</name>
        <dbReference type="ChEBI" id="CHEBI:57692"/>
    </ligand>
</feature>
<dbReference type="GO" id="GO:0050660">
    <property type="term" value="F:flavin adenine dinucleotide binding"/>
    <property type="evidence" value="ECO:0007669"/>
    <property type="project" value="TreeGrafter"/>
</dbReference>
<dbReference type="PIRSF" id="PIRSF000350">
    <property type="entry name" value="Mercury_reductase_MerA"/>
    <property type="match status" value="1"/>
</dbReference>
<dbReference type="Pfam" id="PF07992">
    <property type="entry name" value="Pyr_redox_2"/>
    <property type="match status" value="1"/>
</dbReference>
<organism evidence="9 10">
    <name type="scientific">Hyaloscypha hepaticicola</name>
    <dbReference type="NCBI Taxonomy" id="2082293"/>
    <lineage>
        <taxon>Eukaryota</taxon>
        <taxon>Fungi</taxon>
        <taxon>Dikarya</taxon>
        <taxon>Ascomycota</taxon>
        <taxon>Pezizomycotina</taxon>
        <taxon>Leotiomycetes</taxon>
        <taxon>Helotiales</taxon>
        <taxon>Hyaloscyphaceae</taxon>
        <taxon>Hyaloscypha</taxon>
    </lineage>
</organism>
<evidence type="ECO:0000256" key="5">
    <source>
        <dbReference type="PIRSR" id="PIRSR000350-3"/>
    </source>
</evidence>